<dbReference type="EMBL" id="CM056812">
    <property type="protein sequence ID" value="KAJ8619244.1"/>
    <property type="molecule type" value="Genomic_DNA"/>
</dbReference>
<organism evidence="1 2">
    <name type="scientific">Persea americana</name>
    <name type="common">Avocado</name>
    <dbReference type="NCBI Taxonomy" id="3435"/>
    <lineage>
        <taxon>Eukaryota</taxon>
        <taxon>Viridiplantae</taxon>
        <taxon>Streptophyta</taxon>
        <taxon>Embryophyta</taxon>
        <taxon>Tracheophyta</taxon>
        <taxon>Spermatophyta</taxon>
        <taxon>Magnoliopsida</taxon>
        <taxon>Magnoliidae</taxon>
        <taxon>Laurales</taxon>
        <taxon>Lauraceae</taxon>
        <taxon>Persea</taxon>
    </lineage>
</organism>
<keyword evidence="2" id="KW-1185">Reference proteome</keyword>
<sequence length="86" mass="9870">MSELRRTYQQQQKTQTIYRQEITQAGHIGWATLEFTLNRDAIVYVSEAQNQADLTEWASTLPRILGDPSVEVYDRSTRVALGNARL</sequence>
<evidence type="ECO:0000313" key="1">
    <source>
        <dbReference type="EMBL" id="KAJ8619244.1"/>
    </source>
</evidence>
<name>A0ACC2KE60_PERAE</name>
<comment type="caution">
    <text evidence="1">The sequence shown here is derived from an EMBL/GenBank/DDBJ whole genome shotgun (WGS) entry which is preliminary data.</text>
</comment>
<reference evidence="1 2" key="1">
    <citation type="journal article" date="2022" name="Hortic Res">
        <title>A haplotype resolved chromosomal level avocado genome allows analysis of novel avocado genes.</title>
        <authorList>
            <person name="Nath O."/>
            <person name="Fletcher S.J."/>
            <person name="Hayward A."/>
            <person name="Shaw L.M."/>
            <person name="Masouleh A.K."/>
            <person name="Furtado A."/>
            <person name="Henry R.J."/>
            <person name="Mitter N."/>
        </authorList>
    </citation>
    <scope>NUCLEOTIDE SEQUENCE [LARGE SCALE GENOMIC DNA]</scope>
    <source>
        <strain evidence="2">cv. Hass</strain>
    </source>
</reference>
<dbReference type="Proteomes" id="UP001234297">
    <property type="component" value="Chromosome 4"/>
</dbReference>
<evidence type="ECO:0000313" key="2">
    <source>
        <dbReference type="Proteomes" id="UP001234297"/>
    </source>
</evidence>
<proteinExistence type="predicted"/>
<gene>
    <name evidence="1" type="ORF">MRB53_015430</name>
</gene>
<accession>A0ACC2KE60</accession>
<protein>
    <submittedName>
        <fullName evidence="1">Uncharacterized protein</fullName>
    </submittedName>
</protein>